<dbReference type="RefSeq" id="WP_305169530.1">
    <property type="nucleotide sequence ID" value="NZ_JAUUUU010000001.1"/>
</dbReference>
<evidence type="ECO:0000256" key="3">
    <source>
        <dbReference type="ARBA" id="ARBA00022989"/>
    </source>
</evidence>
<dbReference type="EMBL" id="JAUUUU010000001">
    <property type="protein sequence ID" value="MDP1520016.1"/>
    <property type="molecule type" value="Genomic_DNA"/>
</dbReference>
<name>A0AAW8B2N0_9GAMM</name>
<keyword evidence="8" id="KW-1185">Reference proteome</keyword>
<evidence type="ECO:0000256" key="1">
    <source>
        <dbReference type="ARBA" id="ARBA00004141"/>
    </source>
</evidence>
<feature type="transmembrane region" description="Helical" evidence="5">
    <location>
        <begin position="131"/>
        <end position="149"/>
    </location>
</feature>
<dbReference type="AlphaFoldDB" id="A0AAW8B2N0"/>
<dbReference type="InterPro" id="IPR051533">
    <property type="entry name" value="WaaL-like"/>
</dbReference>
<dbReference type="PANTHER" id="PTHR37422:SF13">
    <property type="entry name" value="LIPOPOLYSACCHARIDE BIOSYNTHESIS PROTEIN PA4999-RELATED"/>
    <property type="match status" value="1"/>
</dbReference>
<dbReference type="Pfam" id="PF04932">
    <property type="entry name" value="Wzy_C"/>
    <property type="match status" value="1"/>
</dbReference>
<accession>A0AAW8B2N0</accession>
<dbReference type="Proteomes" id="UP001178354">
    <property type="component" value="Unassembled WGS sequence"/>
</dbReference>
<sequence>MPIWFKKWSLENFTTTILFGALFLIPVLVSVNHYSYYVNNTAAIIMALISIALSITFFPNAQIVNRKITLKQLMGPIAFIIIAGGWTYQYIPFYGIDRSLIYLSALIFYLSLHRKFQQSPELANIFLHHKLLTVTATCIFFILFVLFFANAEDVPQLKPSPPLYRHLRHLNYEIFFGAVIALLHLPSKNRHHESLAILFICALLTIWSGARGAAIAITISFIIILLRTPRKEAIKTTFILTGFVLISLLLVLSSDYDAILKDTLGITAGDTINRISSGRLGIWSESVETLIKQGPVAILTGLGPDAFSRWSLFKSIVQPHNALVQVVMEFGLIGLAIFCFAIGRVSKQALYLIRHSKDNLQIAQSAAFIGGLAYSLVDGIFYHAYPLAMMIFLAAAIHSSAASMQAQALP</sequence>
<feature type="transmembrane region" description="Helical" evidence="5">
    <location>
        <begin position="169"/>
        <end position="185"/>
    </location>
</feature>
<keyword evidence="3 5" id="KW-1133">Transmembrane helix</keyword>
<protein>
    <submittedName>
        <fullName evidence="7">O-antigen ligase family protein</fullName>
    </submittedName>
</protein>
<evidence type="ECO:0000256" key="2">
    <source>
        <dbReference type="ARBA" id="ARBA00022692"/>
    </source>
</evidence>
<gene>
    <name evidence="7" type="ORF">Q8A57_03450</name>
</gene>
<evidence type="ECO:0000256" key="4">
    <source>
        <dbReference type="ARBA" id="ARBA00023136"/>
    </source>
</evidence>
<dbReference type="PANTHER" id="PTHR37422">
    <property type="entry name" value="TEICHURONIC ACID BIOSYNTHESIS PROTEIN TUAE"/>
    <property type="match status" value="1"/>
</dbReference>
<comment type="caution">
    <text evidence="7">The sequence shown here is derived from an EMBL/GenBank/DDBJ whole genome shotgun (WGS) entry which is preliminary data.</text>
</comment>
<dbReference type="GO" id="GO:0016874">
    <property type="term" value="F:ligase activity"/>
    <property type="evidence" value="ECO:0007669"/>
    <property type="project" value="UniProtKB-KW"/>
</dbReference>
<feature type="domain" description="O-antigen ligase-related" evidence="6">
    <location>
        <begin position="197"/>
        <end position="339"/>
    </location>
</feature>
<dbReference type="GO" id="GO:0016020">
    <property type="term" value="C:membrane"/>
    <property type="evidence" value="ECO:0007669"/>
    <property type="project" value="UniProtKB-SubCell"/>
</dbReference>
<comment type="subcellular location">
    <subcellularLocation>
        <location evidence="1">Membrane</location>
        <topology evidence="1">Multi-pass membrane protein</topology>
    </subcellularLocation>
</comment>
<feature type="transmembrane region" description="Helical" evidence="5">
    <location>
        <begin position="197"/>
        <end position="227"/>
    </location>
</feature>
<reference evidence="7" key="1">
    <citation type="journal article" date="2010" name="Int. J. Syst. Evol. Microbiol.">
        <title>Porticoccus litoralis gen. nov., sp. nov., a gammaproteobacterium isolated from the Yellow Sea.</title>
        <authorList>
            <person name="Oh H.M."/>
            <person name="Kim H."/>
            <person name="Kim K.M."/>
            <person name="Min G.S."/>
            <person name="Cho J.C."/>
        </authorList>
    </citation>
    <scope>NUCLEOTIDE SEQUENCE</scope>
    <source>
        <strain evidence="7">DSM 25064</strain>
    </source>
</reference>
<dbReference type="InterPro" id="IPR007016">
    <property type="entry name" value="O-antigen_ligase-rel_domated"/>
</dbReference>
<feature type="transmembrane region" description="Helical" evidence="5">
    <location>
        <begin position="37"/>
        <end position="58"/>
    </location>
</feature>
<feature type="transmembrane region" description="Helical" evidence="5">
    <location>
        <begin position="233"/>
        <end position="252"/>
    </location>
</feature>
<organism evidence="7 8">
    <name type="scientific">Porticoccus litoralis</name>
    <dbReference type="NCBI Taxonomy" id="434086"/>
    <lineage>
        <taxon>Bacteria</taxon>
        <taxon>Pseudomonadati</taxon>
        <taxon>Pseudomonadota</taxon>
        <taxon>Gammaproteobacteria</taxon>
        <taxon>Cellvibrionales</taxon>
        <taxon>Porticoccaceae</taxon>
        <taxon>Porticoccus</taxon>
    </lineage>
</organism>
<proteinExistence type="predicted"/>
<keyword evidence="2 5" id="KW-0812">Transmembrane</keyword>
<reference evidence="7" key="2">
    <citation type="submission" date="2023-08" db="EMBL/GenBank/DDBJ databases">
        <authorList>
            <person name="Luo J."/>
        </authorList>
    </citation>
    <scope>NUCLEOTIDE SEQUENCE</scope>
    <source>
        <strain evidence="7">DSM 25064</strain>
    </source>
</reference>
<evidence type="ECO:0000313" key="7">
    <source>
        <dbReference type="EMBL" id="MDP1520016.1"/>
    </source>
</evidence>
<evidence type="ECO:0000259" key="6">
    <source>
        <dbReference type="Pfam" id="PF04932"/>
    </source>
</evidence>
<keyword evidence="4 5" id="KW-0472">Membrane</keyword>
<evidence type="ECO:0000313" key="8">
    <source>
        <dbReference type="Proteomes" id="UP001178354"/>
    </source>
</evidence>
<evidence type="ECO:0000256" key="5">
    <source>
        <dbReference type="SAM" id="Phobius"/>
    </source>
</evidence>
<feature type="transmembrane region" description="Helical" evidence="5">
    <location>
        <begin position="322"/>
        <end position="343"/>
    </location>
</feature>
<feature type="transmembrane region" description="Helical" evidence="5">
    <location>
        <begin position="12"/>
        <end position="31"/>
    </location>
</feature>
<keyword evidence="7" id="KW-0436">Ligase</keyword>